<evidence type="ECO:0008006" key="3">
    <source>
        <dbReference type="Google" id="ProtNLM"/>
    </source>
</evidence>
<proteinExistence type="predicted"/>
<dbReference type="Proteomes" id="UP000515947">
    <property type="component" value="Chromosome"/>
</dbReference>
<gene>
    <name evidence="1" type="ORF">H9L09_15175</name>
</gene>
<dbReference type="EMBL" id="CP060713">
    <property type="protein sequence ID" value="QNN51865.1"/>
    <property type="molecule type" value="Genomic_DNA"/>
</dbReference>
<protein>
    <recommendedName>
        <fullName evidence="3">Universal stress protein</fullName>
    </recommendedName>
</protein>
<dbReference type="AlphaFoldDB" id="A0A7G9R8E0"/>
<name>A0A7G9R8E0_9ACTN</name>
<evidence type="ECO:0000313" key="2">
    <source>
        <dbReference type="Proteomes" id="UP000515947"/>
    </source>
</evidence>
<evidence type="ECO:0000313" key="1">
    <source>
        <dbReference type="EMBL" id="QNN51865.1"/>
    </source>
</evidence>
<keyword evidence="2" id="KW-1185">Reference proteome</keyword>
<accession>A0A7G9R8E0</accession>
<sequence length="136" mass="14696">MKADAHIPAPRLPYRHLGPEVVTVLSEDDDPGATARYGATVAAARELPLDLVLLSSRREDTAGCMAIMDRALAAARAAFPGLEVRVHLDVEDLEEWLERREAVADVQVLVAGPAAAMRVGGTPGRSRRRRRPVVVV</sequence>
<reference evidence="1 2" key="1">
    <citation type="submission" date="2020-08" db="EMBL/GenBank/DDBJ databases">
        <title>Genome sequence of Nocardioides mesophilus KACC 16243T.</title>
        <authorList>
            <person name="Hyun D.-W."/>
            <person name="Bae J.-W."/>
        </authorList>
    </citation>
    <scope>NUCLEOTIDE SEQUENCE [LARGE SCALE GENOMIC DNA]</scope>
    <source>
        <strain evidence="1 2">KACC 16243</strain>
    </source>
</reference>
<organism evidence="1 2">
    <name type="scientific">Nocardioides mesophilus</name>
    <dbReference type="NCBI Taxonomy" id="433659"/>
    <lineage>
        <taxon>Bacteria</taxon>
        <taxon>Bacillati</taxon>
        <taxon>Actinomycetota</taxon>
        <taxon>Actinomycetes</taxon>
        <taxon>Propionibacteriales</taxon>
        <taxon>Nocardioidaceae</taxon>
        <taxon>Nocardioides</taxon>
    </lineage>
</organism>
<dbReference type="KEGG" id="nmes:H9L09_15175"/>
<dbReference type="RefSeq" id="WP_187577708.1">
    <property type="nucleotide sequence ID" value="NZ_CP060713.1"/>
</dbReference>